<dbReference type="Pfam" id="PF02411">
    <property type="entry name" value="MerT"/>
    <property type="match status" value="1"/>
</dbReference>
<evidence type="ECO:0000256" key="13">
    <source>
        <dbReference type="ARBA" id="ARBA00030934"/>
    </source>
</evidence>
<protein>
    <recommendedName>
        <fullName evidence="3">Mercuric transport protein MerT</fullName>
    </recommendedName>
    <alternativeName>
        <fullName evidence="13">Mercury ion transport protein</fullName>
    </alternativeName>
</protein>
<dbReference type="Gene3D" id="1.10.287.910">
    <property type="entry name" value="bacterial mercury transporter, merf"/>
    <property type="match status" value="1"/>
</dbReference>
<dbReference type="EMBL" id="CP014476">
    <property type="protein sequence ID" value="AMK76947.1"/>
    <property type="molecule type" value="Genomic_DNA"/>
</dbReference>
<accession>A0A126T4F6</accession>
<evidence type="ECO:0000256" key="8">
    <source>
        <dbReference type="ARBA" id="ARBA00022692"/>
    </source>
</evidence>
<evidence type="ECO:0000256" key="11">
    <source>
        <dbReference type="ARBA" id="ARBA00022989"/>
    </source>
</evidence>
<keyword evidence="4" id="KW-0813">Transport</keyword>
<evidence type="ECO:0000256" key="6">
    <source>
        <dbReference type="ARBA" id="ARBA00022475"/>
    </source>
</evidence>
<proteinExistence type="inferred from homology"/>
<keyword evidence="12 15" id="KW-0472">Membrane</keyword>
<evidence type="ECO:0000256" key="9">
    <source>
        <dbReference type="ARBA" id="ARBA00022723"/>
    </source>
</evidence>
<comment type="subcellular location">
    <subcellularLocation>
        <location evidence="1">Cell inner membrane</location>
        <topology evidence="1">Multi-pass membrane protein</topology>
    </subcellularLocation>
</comment>
<dbReference type="GO" id="GO:0046872">
    <property type="term" value="F:metal ion binding"/>
    <property type="evidence" value="ECO:0007669"/>
    <property type="project" value="UniProtKB-KW"/>
</dbReference>
<dbReference type="Proteomes" id="UP000030512">
    <property type="component" value="Chromosome"/>
</dbReference>
<evidence type="ECO:0000313" key="16">
    <source>
        <dbReference type="EMBL" id="AMK76947.1"/>
    </source>
</evidence>
<evidence type="ECO:0000313" key="17">
    <source>
        <dbReference type="Proteomes" id="UP000030512"/>
    </source>
</evidence>
<keyword evidence="9" id="KW-0479">Metal-binding</keyword>
<evidence type="ECO:0000256" key="14">
    <source>
        <dbReference type="ARBA" id="ARBA00045720"/>
    </source>
</evidence>
<evidence type="ECO:0000256" key="7">
    <source>
        <dbReference type="ARBA" id="ARBA00022519"/>
    </source>
</evidence>
<dbReference type="OrthoDB" id="9813737at2"/>
<name>A0A126T4F6_9GAMM</name>
<sequence>MTTEHEIPPTENPSWLGIGAVLAAIGASVCCVGPLLLISLGIGGAWMSAFTSMETVRPYFIILTLIFIGLGYRKLYLIPDSCEEGKACASSEVKHKQRMIFWIGSALILLLLTFPWYAPIFMN</sequence>
<feature type="transmembrane region" description="Helical" evidence="15">
    <location>
        <begin position="59"/>
        <end position="78"/>
    </location>
</feature>
<evidence type="ECO:0000256" key="15">
    <source>
        <dbReference type="SAM" id="Phobius"/>
    </source>
</evidence>
<evidence type="ECO:0000256" key="10">
    <source>
        <dbReference type="ARBA" id="ARBA00022914"/>
    </source>
</evidence>
<dbReference type="InterPro" id="IPR003457">
    <property type="entry name" value="Transprt_MerT"/>
</dbReference>
<dbReference type="STRING" id="1538553.JT25_010685"/>
<dbReference type="GO" id="GO:0005886">
    <property type="term" value="C:plasma membrane"/>
    <property type="evidence" value="ECO:0007669"/>
    <property type="project" value="UniProtKB-SubCell"/>
</dbReference>
<evidence type="ECO:0000256" key="3">
    <source>
        <dbReference type="ARBA" id="ARBA00017053"/>
    </source>
</evidence>
<keyword evidence="11 15" id="KW-1133">Transmembrane helix</keyword>
<organism evidence="16 17">
    <name type="scientific">Methylomonas denitrificans</name>
    <dbReference type="NCBI Taxonomy" id="1538553"/>
    <lineage>
        <taxon>Bacteria</taxon>
        <taxon>Pseudomonadati</taxon>
        <taxon>Pseudomonadota</taxon>
        <taxon>Gammaproteobacteria</taxon>
        <taxon>Methylococcales</taxon>
        <taxon>Methylococcaceae</taxon>
        <taxon>Methylomonas</taxon>
    </lineage>
</organism>
<evidence type="ECO:0000256" key="5">
    <source>
        <dbReference type="ARBA" id="ARBA00022466"/>
    </source>
</evidence>
<reference evidence="16 17" key="1">
    <citation type="journal article" date="2015" name="Environ. Microbiol.">
        <title>Methane oxidation coupled to nitrate reduction under hypoxia by the Gammaproteobacterium Methylomonas denitrificans, sp. nov. type strain FJG1.</title>
        <authorList>
            <person name="Kits K.D."/>
            <person name="Klotz M.G."/>
            <person name="Stein L.Y."/>
        </authorList>
    </citation>
    <scope>NUCLEOTIDE SEQUENCE [LARGE SCALE GENOMIC DNA]</scope>
    <source>
        <strain evidence="16 17">FJG1</strain>
    </source>
</reference>
<keyword evidence="5" id="KW-0475">Mercuric resistance</keyword>
<evidence type="ECO:0000256" key="4">
    <source>
        <dbReference type="ARBA" id="ARBA00022448"/>
    </source>
</evidence>
<keyword evidence="8 15" id="KW-0812">Transmembrane</keyword>
<keyword evidence="6" id="KW-1003">Cell membrane</keyword>
<comment type="similarity">
    <text evidence="2">Belongs to the MerT family.</text>
</comment>
<evidence type="ECO:0000256" key="2">
    <source>
        <dbReference type="ARBA" id="ARBA00008224"/>
    </source>
</evidence>
<dbReference type="KEGG" id="mdn:JT25_010685"/>
<evidence type="ECO:0000256" key="12">
    <source>
        <dbReference type="ARBA" id="ARBA00023136"/>
    </source>
</evidence>
<dbReference type="GO" id="GO:0015097">
    <property type="term" value="F:mercury ion transmembrane transporter activity"/>
    <property type="evidence" value="ECO:0007669"/>
    <property type="project" value="InterPro"/>
</dbReference>
<comment type="function">
    <text evidence="14">Involved in mercury resistance. Probably transfers a mercuric ion from the periplasmic Hg(2+)-binding protein MerP to the cytoplasmic mercuric reductase MerA.</text>
</comment>
<feature type="transmembrane region" description="Helical" evidence="15">
    <location>
        <begin position="21"/>
        <end position="47"/>
    </location>
</feature>
<feature type="transmembrane region" description="Helical" evidence="15">
    <location>
        <begin position="99"/>
        <end position="118"/>
    </location>
</feature>
<keyword evidence="17" id="KW-1185">Reference proteome</keyword>
<evidence type="ECO:0000256" key="1">
    <source>
        <dbReference type="ARBA" id="ARBA00004429"/>
    </source>
</evidence>
<gene>
    <name evidence="16" type="ORF">JT25_010685</name>
</gene>
<keyword evidence="10" id="KW-0476">Mercury</keyword>
<keyword evidence="7" id="KW-0997">Cell inner membrane</keyword>
<dbReference type="AlphaFoldDB" id="A0A126T4F6"/>